<evidence type="ECO:0000256" key="1">
    <source>
        <dbReference type="SAM" id="MobiDB-lite"/>
    </source>
</evidence>
<evidence type="ECO:0000313" key="2">
    <source>
        <dbReference type="EMBL" id="KAI1720856.1"/>
    </source>
</evidence>
<keyword evidence="3" id="KW-1185">Reference proteome</keyword>
<accession>A0AAD4NE44</accession>
<evidence type="ECO:0000313" key="3">
    <source>
        <dbReference type="Proteomes" id="UP001201812"/>
    </source>
</evidence>
<name>A0AAD4NE44_9BILA</name>
<organism evidence="2 3">
    <name type="scientific">Ditylenchus destructor</name>
    <dbReference type="NCBI Taxonomy" id="166010"/>
    <lineage>
        <taxon>Eukaryota</taxon>
        <taxon>Metazoa</taxon>
        <taxon>Ecdysozoa</taxon>
        <taxon>Nematoda</taxon>
        <taxon>Chromadorea</taxon>
        <taxon>Rhabditida</taxon>
        <taxon>Tylenchina</taxon>
        <taxon>Tylenchomorpha</taxon>
        <taxon>Sphaerularioidea</taxon>
        <taxon>Anguinidae</taxon>
        <taxon>Anguininae</taxon>
        <taxon>Ditylenchus</taxon>
    </lineage>
</organism>
<gene>
    <name evidence="2" type="ORF">DdX_05105</name>
</gene>
<protein>
    <submittedName>
        <fullName evidence="2">Uncharacterized protein</fullName>
    </submittedName>
</protein>
<dbReference type="AlphaFoldDB" id="A0AAD4NE44"/>
<dbReference type="EMBL" id="JAKKPZ010000005">
    <property type="protein sequence ID" value="KAI1720856.1"/>
    <property type="molecule type" value="Genomic_DNA"/>
</dbReference>
<dbReference type="Proteomes" id="UP001201812">
    <property type="component" value="Unassembled WGS sequence"/>
</dbReference>
<feature type="region of interest" description="Disordered" evidence="1">
    <location>
        <begin position="1"/>
        <end position="35"/>
    </location>
</feature>
<proteinExistence type="predicted"/>
<comment type="caution">
    <text evidence="2">The sequence shown here is derived from an EMBL/GenBank/DDBJ whole genome shotgun (WGS) entry which is preliminary data.</text>
</comment>
<sequence length="67" mass="7291">MGGQRWVWGDPPLPANRKKNTPASTTSKKTKTCNGGGDSLIIQRYPILIKRGLQTASTGSNWLMAAY</sequence>
<reference evidence="2" key="1">
    <citation type="submission" date="2022-01" db="EMBL/GenBank/DDBJ databases">
        <title>Genome Sequence Resource for Two Populations of Ditylenchus destructor, the Migratory Endoparasitic Phytonematode.</title>
        <authorList>
            <person name="Zhang H."/>
            <person name="Lin R."/>
            <person name="Xie B."/>
        </authorList>
    </citation>
    <scope>NUCLEOTIDE SEQUENCE</scope>
    <source>
        <strain evidence="2">BazhouSP</strain>
    </source>
</reference>